<evidence type="ECO:0000259" key="4">
    <source>
        <dbReference type="SMART" id="SM00738"/>
    </source>
</evidence>
<keyword evidence="2" id="KW-0805">Transcription regulation</keyword>
<dbReference type="EMBL" id="SNZF01000056">
    <property type="protein sequence ID" value="TDR28878.1"/>
    <property type="molecule type" value="Genomic_DNA"/>
</dbReference>
<dbReference type="RefSeq" id="WP_133676339.1">
    <property type="nucleotide sequence ID" value="NZ_SNZF01000056.1"/>
</dbReference>
<evidence type="ECO:0000256" key="3">
    <source>
        <dbReference type="ARBA" id="ARBA00023163"/>
    </source>
</evidence>
<dbReference type="PANTHER" id="PTHR30265:SF4">
    <property type="entry name" value="KOW MOTIF FAMILY PROTEIN, EXPRESSED"/>
    <property type="match status" value="1"/>
</dbReference>
<dbReference type="GO" id="GO:0006354">
    <property type="term" value="P:DNA-templated transcription elongation"/>
    <property type="evidence" value="ECO:0007669"/>
    <property type="project" value="InterPro"/>
</dbReference>
<dbReference type="SUPFAM" id="SSF82679">
    <property type="entry name" value="N-utilization substance G protein NusG, N-terminal domain"/>
    <property type="match status" value="1"/>
</dbReference>
<keyword evidence="6" id="KW-1185">Reference proteome</keyword>
<dbReference type="InterPro" id="IPR006645">
    <property type="entry name" value="NGN-like_dom"/>
</dbReference>
<evidence type="ECO:0000313" key="6">
    <source>
        <dbReference type="Proteomes" id="UP000294958"/>
    </source>
</evidence>
<reference evidence="5 6" key="1">
    <citation type="submission" date="2019-03" db="EMBL/GenBank/DDBJ databases">
        <title>Genomic Encyclopedia of Type Strains, Phase IV (KMG-IV): sequencing the most valuable type-strain genomes for metagenomic binning, comparative biology and taxonomic classification.</title>
        <authorList>
            <person name="Goeker M."/>
        </authorList>
    </citation>
    <scope>NUCLEOTIDE SEQUENCE [LARGE SCALE GENOMIC DNA]</scope>
    <source>
        <strain evidence="5 6">DSM 11603</strain>
    </source>
</reference>
<keyword evidence="1" id="KW-0889">Transcription antitermination</keyword>
<dbReference type="AlphaFoldDB" id="A0A4R6Y6V6"/>
<dbReference type="InterPro" id="IPR036735">
    <property type="entry name" value="NGN_dom_sf"/>
</dbReference>
<dbReference type="SMART" id="SM00738">
    <property type="entry name" value="NGN"/>
    <property type="match status" value="1"/>
</dbReference>
<evidence type="ECO:0000256" key="1">
    <source>
        <dbReference type="ARBA" id="ARBA00022814"/>
    </source>
</evidence>
<comment type="caution">
    <text evidence="5">The sequence shown here is derived from an EMBL/GenBank/DDBJ whole genome shotgun (WGS) entry which is preliminary data.</text>
</comment>
<evidence type="ECO:0000313" key="5">
    <source>
        <dbReference type="EMBL" id="TDR28878.1"/>
    </source>
</evidence>
<feature type="domain" description="NusG-like N-terminal" evidence="4">
    <location>
        <begin position="9"/>
        <end position="111"/>
    </location>
</feature>
<protein>
    <submittedName>
        <fullName evidence="5">Transcription antitermination factor NusG</fullName>
    </submittedName>
</protein>
<sequence>MAKVGIDKSKRWYVVRTNIKCEQKAADNLRQAGFDHYLPRQRIEKFNKRTNTYREIERPLLLRYLFVGLPTGAEHFGFVRACEGVEDILGDLEKHPVAVPASAVEEIYLDEIDMKFDDTRAARKHRGETLDREFPRGAKVFVNRLNTILHGVTATVIKTNGEDRVQISLGSLGNPWVKPSEIVAA</sequence>
<dbReference type="Gene3D" id="3.30.70.940">
    <property type="entry name" value="NusG, N-terminal domain"/>
    <property type="match status" value="1"/>
</dbReference>
<keyword evidence="3" id="KW-0804">Transcription</keyword>
<dbReference type="InterPro" id="IPR043425">
    <property type="entry name" value="NusG-like"/>
</dbReference>
<evidence type="ECO:0000256" key="2">
    <source>
        <dbReference type="ARBA" id="ARBA00023015"/>
    </source>
</evidence>
<proteinExistence type="predicted"/>
<dbReference type="Pfam" id="PF02357">
    <property type="entry name" value="NusG"/>
    <property type="match status" value="1"/>
</dbReference>
<dbReference type="OrthoDB" id="7909051at2"/>
<dbReference type="Proteomes" id="UP000294958">
    <property type="component" value="Unassembled WGS sequence"/>
</dbReference>
<dbReference type="PANTHER" id="PTHR30265">
    <property type="entry name" value="RHO-INTERACTING TRANSCRIPTION TERMINATION FACTOR NUSG"/>
    <property type="match status" value="1"/>
</dbReference>
<organism evidence="5 6">
    <name type="scientific">Aquamicrobium defluvii</name>
    <dbReference type="NCBI Taxonomy" id="69279"/>
    <lineage>
        <taxon>Bacteria</taxon>
        <taxon>Pseudomonadati</taxon>
        <taxon>Pseudomonadota</taxon>
        <taxon>Alphaproteobacteria</taxon>
        <taxon>Hyphomicrobiales</taxon>
        <taxon>Phyllobacteriaceae</taxon>
        <taxon>Aquamicrobium</taxon>
    </lineage>
</organism>
<accession>A0A4R6Y6V6</accession>
<name>A0A4R6Y6V6_9HYPH</name>
<gene>
    <name evidence="5" type="ORF">DES43_1562</name>
</gene>
<dbReference type="GO" id="GO:0031564">
    <property type="term" value="P:transcription antitermination"/>
    <property type="evidence" value="ECO:0007669"/>
    <property type="project" value="UniProtKB-KW"/>
</dbReference>